<sequence length="134" mass="14615">MSDAPVTTPHPTDLHVGKLIRAYRLAAGISQEALGETLGVSFQQIQKYERGMNRISASKLFEATRLLQIPPGALFEGLEADPGDGFAEHFAQFFATPYATRLASVFTKLDPRQQRALTELAESMAPGQAEPVQN</sequence>
<organism evidence="2 3">
    <name type="scientific">Caulobacter vibrioides</name>
    <name type="common">Caulobacter crescentus</name>
    <dbReference type="NCBI Taxonomy" id="155892"/>
    <lineage>
        <taxon>Bacteria</taxon>
        <taxon>Pseudomonadati</taxon>
        <taxon>Pseudomonadota</taxon>
        <taxon>Alphaproteobacteria</taxon>
        <taxon>Caulobacterales</taxon>
        <taxon>Caulobacteraceae</taxon>
        <taxon>Caulobacter</taxon>
    </lineage>
</organism>
<proteinExistence type="predicted"/>
<evidence type="ECO:0000313" key="2">
    <source>
        <dbReference type="EMBL" id="ATC32119.1"/>
    </source>
</evidence>
<dbReference type="SUPFAM" id="SSF47413">
    <property type="entry name" value="lambda repressor-like DNA-binding domains"/>
    <property type="match status" value="1"/>
</dbReference>
<dbReference type="InterPro" id="IPR010982">
    <property type="entry name" value="Lambda_DNA-bd_dom_sf"/>
</dbReference>
<dbReference type="CDD" id="cd00093">
    <property type="entry name" value="HTH_XRE"/>
    <property type="match status" value="1"/>
</dbReference>
<dbReference type="SMART" id="SM00530">
    <property type="entry name" value="HTH_XRE"/>
    <property type="match status" value="1"/>
</dbReference>
<dbReference type="Gene3D" id="1.10.260.40">
    <property type="entry name" value="lambda repressor-like DNA-binding domains"/>
    <property type="match status" value="1"/>
</dbReference>
<reference evidence="3" key="1">
    <citation type="submission" date="2017-09" db="EMBL/GenBank/DDBJ databases">
        <title>Genome evolution observed in wild isolates of Caulobacter crescentus.</title>
        <authorList>
            <person name="Ely B."/>
            <person name="Wilson K."/>
            <person name="Scott D."/>
        </authorList>
    </citation>
    <scope>NUCLEOTIDE SEQUENCE [LARGE SCALE GENOMIC DNA]</scope>
    <source>
        <strain evidence="3">CB13b1a</strain>
    </source>
</reference>
<dbReference type="InterPro" id="IPR001387">
    <property type="entry name" value="Cro/C1-type_HTH"/>
</dbReference>
<accession>A0A290MJD1</accession>
<dbReference type="GO" id="GO:0003677">
    <property type="term" value="F:DNA binding"/>
    <property type="evidence" value="ECO:0007669"/>
    <property type="project" value="InterPro"/>
</dbReference>
<protein>
    <submittedName>
        <fullName evidence="2">XRE family transcriptional regulator</fullName>
    </submittedName>
</protein>
<dbReference type="Proteomes" id="UP000217311">
    <property type="component" value="Chromosome"/>
</dbReference>
<name>A0A290MJD1_CAUVI</name>
<dbReference type="PROSITE" id="PS50943">
    <property type="entry name" value="HTH_CROC1"/>
    <property type="match status" value="1"/>
</dbReference>
<dbReference type="Pfam" id="PF01381">
    <property type="entry name" value="HTH_3"/>
    <property type="match status" value="1"/>
</dbReference>
<evidence type="ECO:0000313" key="3">
    <source>
        <dbReference type="Proteomes" id="UP000217311"/>
    </source>
</evidence>
<gene>
    <name evidence="2" type="ORF">CA606_07000</name>
</gene>
<dbReference type="EMBL" id="CP023315">
    <property type="protein sequence ID" value="ATC32119.1"/>
    <property type="molecule type" value="Genomic_DNA"/>
</dbReference>
<evidence type="ECO:0000259" key="1">
    <source>
        <dbReference type="PROSITE" id="PS50943"/>
    </source>
</evidence>
<feature type="domain" description="HTH cro/C1-type" evidence="1">
    <location>
        <begin position="20"/>
        <end position="74"/>
    </location>
</feature>
<dbReference type="AlphaFoldDB" id="A0A290MJD1"/>
<dbReference type="RefSeq" id="WP_096051555.1">
    <property type="nucleotide sequence ID" value="NZ_CP023315.3"/>
</dbReference>